<keyword evidence="7" id="KW-0131">Cell cycle</keyword>
<keyword evidence="2" id="KW-0479">Metal-binding</keyword>
<evidence type="ECO:0000313" key="8">
    <source>
        <dbReference type="Proteomes" id="UP000791080"/>
    </source>
</evidence>
<sequence length="470" mass="51593">MDTVGQVDFARPLAVPPLAESHLDGDGRRVFDLVAQDGEREFVPGLSTPTRGFNGDHLGPTLRARQGERVAVRVRNDLDEVTTVHWHGMRLPAAMDGTPHQAIEPGETWEPTWTVDQPAATLWYHPHPHGETEKQVYQGLAGLFLVDDPEEAALDLPREYGVDDIPLVVRDVRLDGQGRLDRESRNPMGVLGDTVLVNGTAGPYLEVEDERVRLRLLNASTARVYDFGFADDRGFALVGTDGGLLAAPHRTTRVRLSPGERAEIVVDLVAGESTVLRSTPPDLGTGDAMTGRVGGRDTLDILEIRAAGDLRPAPPLPDTLADIPPPDPAESVTTREFVLSGRQINGGSMDMSRVDEVVVRDTAETWVVRNDHNQPHNFHVHDVRFRVLDLDGDPPPPPLSGWKDTVYVPPGGEVRLLIRFGPHTDPEVPYMYHCHLLLHEDLGMMGQFLVVEPGQEDTVGTLLDVDHDHG</sequence>
<dbReference type="Gene3D" id="2.60.40.420">
    <property type="entry name" value="Cupredoxins - blue copper proteins"/>
    <property type="match status" value="3"/>
</dbReference>
<dbReference type="CDD" id="cd04232">
    <property type="entry name" value="CuRO_1_CueO_FtsP"/>
    <property type="match status" value="1"/>
</dbReference>
<reference evidence="7 8" key="1">
    <citation type="submission" date="2013-07" db="EMBL/GenBank/DDBJ databases">
        <authorList>
            <consortium name="DOE Joint Genome Institute"/>
            <person name="Reeve W."/>
            <person name="Huntemann M."/>
            <person name="Han J."/>
            <person name="Chen A."/>
            <person name="Kyrpides N."/>
            <person name="Mavromatis K."/>
            <person name="Markowitz V."/>
            <person name="Palaniappan K."/>
            <person name="Ivanova N."/>
            <person name="Schaumberg A."/>
            <person name="Pati A."/>
            <person name="Liolios K."/>
            <person name="Nordberg H.P."/>
            <person name="Cantor M.N."/>
            <person name="Hua S.X."/>
            <person name="Woyke T."/>
        </authorList>
    </citation>
    <scope>NUCLEOTIDE SEQUENCE [LARGE SCALE GENOMIC DNA]</scope>
    <source>
        <strain evidence="7 8">DSM 43889</strain>
    </source>
</reference>
<organism evidence="7 8">
    <name type="scientific">Actinoalloteichus caeruleus DSM 43889</name>
    <dbReference type="NCBI Taxonomy" id="1120930"/>
    <lineage>
        <taxon>Bacteria</taxon>
        <taxon>Bacillati</taxon>
        <taxon>Actinomycetota</taxon>
        <taxon>Actinomycetes</taxon>
        <taxon>Pseudonocardiales</taxon>
        <taxon>Pseudonocardiaceae</taxon>
        <taxon>Actinoalloteichus</taxon>
        <taxon>Actinoalloteichus cyanogriseus</taxon>
    </lineage>
</organism>
<feature type="domain" description="Plastocyanin-like" evidence="4">
    <location>
        <begin position="182"/>
        <end position="268"/>
    </location>
</feature>
<dbReference type="CDD" id="cd13890">
    <property type="entry name" value="CuRO_3_CueO_FtsP"/>
    <property type="match status" value="1"/>
</dbReference>
<evidence type="ECO:0000259" key="4">
    <source>
        <dbReference type="Pfam" id="PF00394"/>
    </source>
</evidence>
<gene>
    <name evidence="7" type="ORF">G443_004575</name>
</gene>
<accession>A0ABT1JP54</accession>
<evidence type="ECO:0000256" key="2">
    <source>
        <dbReference type="ARBA" id="ARBA00022723"/>
    </source>
</evidence>
<keyword evidence="7" id="KW-0946">Virion</keyword>
<dbReference type="RefSeq" id="WP_245588897.1">
    <property type="nucleotide sequence ID" value="NZ_AUBJ02000001.1"/>
</dbReference>
<dbReference type="CDD" id="cd13867">
    <property type="entry name" value="CuRO_2_CueO_FtsP"/>
    <property type="match status" value="1"/>
</dbReference>
<dbReference type="SUPFAM" id="SSF49503">
    <property type="entry name" value="Cupredoxins"/>
    <property type="match status" value="2"/>
</dbReference>
<dbReference type="EMBL" id="AUBJ02000001">
    <property type="protein sequence ID" value="MCP2334305.1"/>
    <property type="molecule type" value="Genomic_DNA"/>
</dbReference>
<dbReference type="InterPro" id="IPR011706">
    <property type="entry name" value="Cu-oxidase_C"/>
</dbReference>
<keyword evidence="3" id="KW-0560">Oxidoreductase</keyword>
<proteinExistence type="inferred from homology"/>
<keyword evidence="7" id="KW-0132">Cell division</keyword>
<feature type="domain" description="Plastocyanin-like" evidence="5">
    <location>
        <begin position="333"/>
        <end position="451"/>
    </location>
</feature>
<dbReference type="InterPro" id="IPR045087">
    <property type="entry name" value="Cu-oxidase_fam"/>
</dbReference>
<dbReference type="GO" id="GO:0051301">
    <property type="term" value="P:cell division"/>
    <property type="evidence" value="ECO:0007669"/>
    <property type="project" value="UniProtKB-KW"/>
</dbReference>
<name>A0ABT1JP54_ACTCY</name>
<dbReference type="Proteomes" id="UP000791080">
    <property type="component" value="Unassembled WGS sequence"/>
</dbReference>
<protein>
    <submittedName>
        <fullName evidence="7">Multicopper oxidase with three cupredoxin domains (Includes cell division protein FtsP and spore coat protein CotA)</fullName>
    </submittedName>
</protein>
<dbReference type="Pfam" id="PF07731">
    <property type="entry name" value="Cu-oxidase_2"/>
    <property type="match status" value="1"/>
</dbReference>
<dbReference type="InterPro" id="IPR008972">
    <property type="entry name" value="Cupredoxin"/>
</dbReference>
<dbReference type="InterPro" id="IPR001117">
    <property type="entry name" value="Cu-oxidase_2nd"/>
</dbReference>
<comment type="caution">
    <text evidence="7">The sequence shown here is derived from an EMBL/GenBank/DDBJ whole genome shotgun (WGS) entry which is preliminary data.</text>
</comment>
<dbReference type="InterPro" id="IPR002355">
    <property type="entry name" value="Cu_oxidase_Cu_BS"/>
</dbReference>
<dbReference type="PROSITE" id="PS00080">
    <property type="entry name" value="MULTICOPPER_OXIDASE2"/>
    <property type="match status" value="1"/>
</dbReference>
<dbReference type="PANTHER" id="PTHR48267">
    <property type="entry name" value="CUPREDOXIN SUPERFAMILY PROTEIN"/>
    <property type="match status" value="1"/>
</dbReference>
<evidence type="ECO:0000259" key="5">
    <source>
        <dbReference type="Pfam" id="PF07731"/>
    </source>
</evidence>
<evidence type="ECO:0000259" key="6">
    <source>
        <dbReference type="Pfam" id="PF07732"/>
    </source>
</evidence>
<evidence type="ECO:0000256" key="1">
    <source>
        <dbReference type="ARBA" id="ARBA00010609"/>
    </source>
</evidence>
<evidence type="ECO:0000256" key="3">
    <source>
        <dbReference type="ARBA" id="ARBA00023002"/>
    </source>
</evidence>
<feature type="domain" description="Plastocyanin-like" evidence="6">
    <location>
        <begin position="42"/>
        <end position="150"/>
    </location>
</feature>
<keyword evidence="8" id="KW-1185">Reference proteome</keyword>
<comment type="similarity">
    <text evidence="1">Belongs to the multicopper oxidase family.</text>
</comment>
<reference evidence="7 8" key="2">
    <citation type="submission" date="2022-06" db="EMBL/GenBank/DDBJ databases">
        <title>Genomic Encyclopedia of Type Strains, Phase I: the one thousand microbial genomes (KMG-I) project.</title>
        <authorList>
            <person name="Kyrpides N."/>
        </authorList>
    </citation>
    <scope>NUCLEOTIDE SEQUENCE [LARGE SCALE GENOMIC DNA]</scope>
    <source>
        <strain evidence="7 8">DSM 43889</strain>
    </source>
</reference>
<dbReference type="Pfam" id="PF07732">
    <property type="entry name" value="Cu-oxidase_3"/>
    <property type="match status" value="1"/>
</dbReference>
<keyword evidence="7" id="KW-0167">Capsid protein</keyword>
<dbReference type="PANTHER" id="PTHR48267:SF1">
    <property type="entry name" value="BILIRUBIN OXIDASE"/>
    <property type="match status" value="1"/>
</dbReference>
<dbReference type="Pfam" id="PF00394">
    <property type="entry name" value="Cu-oxidase"/>
    <property type="match status" value="1"/>
</dbReference>
<evidence type="ECO:0000313" key="7">
    <source>
        <dbReference type="EMBL" id="MCP2334305.1"/>
    </source>
</evidence>
<dbReference type="InterPro" id="IPR011707">
    <property type="entry name" value="Cu-oxidase-like_N"/>
</dbReference>